<dbReference type="GO" id="GO:0016705">
    <property type="term" value="F:oxidoreductase activity, acting on paired donors, with incorporation or reduction of molecular oxygen"/>
    <property type="evidence" value="ECO:0007669"/>
    <property type="project" value="InterPro"/>
</dbReference>
<dbReference type="FunFam" id="1.10.630.10:FF:000182">
    <property type="entry name" value="Cytochrome P450 3A4"/>
    <property type="match status" value="1"/>
</dbReference>
<dbReference type="EnsemblMetazoa" id="PPAI001801-RA">
    <property type="protein sequence ID" value="PPAI001801-PA"/>
    <property type="gene ID" value="PPAI001801"/>
</dbReference>
<name>A0A1B0D378_PHLPP</name>
<dbReference type="VEuPathDB" id="VectorBase:PPAPM1_008917"/>
<comment type="function">
    <text evidence="2">May be involved in the metabolism of insect hormones and in the breakdown of synthetic insecticides.</text>
</comment>
<evidence type="ECO:0000256" key="9">
    <source>
        <dbReference type="ARBA" id="ARBA00022848"/>
    </source>
</evidence>
<dbReference type="VEuPathDB" id="VectorBase:PPAI001801"/>
<keyword evidence="12" id="KW-0503">Monooxygenase</keyword>
<feature type="binding site" description="axial binding residue" evidence="14">
    <location>
        <position position="814"/>
    </location>
    <ligand>
        <name>heme</name>
        <dbReference type="ChEBI" id="CHEBI:30413"/>
    </ligand>
    <ligandPart>
        <name>Fe</name>
        <dbReference type="ChEBI" id="CHEBI:18248"/>
    </ligandPart>
</feature>
<comment type="cofactor">
    <cofactor evidence="1 14">
        <name>heme</name>
        <dbReference type="ChEBI" id="CHEBI:30413"/>
    </cofactor>
</comment>
<dbReference type="VEuPathDB" id="VectorBase:PPAPM1_008049"/>
<evidence type="ECO:0000256" key="5">
    <source>
        <dbReference type="ARBA" id="ARBA00010617"/>
    </source>
</evidence>
<dbReference type="InterPro" id="IPR017972">
    <property type="entry name" value="Cyt_P450_CS"/>
</dbReference>
<dbReference type="PROSITE" id="PS00086">
    <property type="entry name" value="CYTOCHROME_P450"/>
    <property type="match status" value="1"/>
</dbReference>
<dbReference type="Proteomes" id="UP000092462">
    <property type="component" value="Unassembled WGS sequence"/>
</dbReference>
<dbReference type="Pfam" id="PF00067">
    <property type="entry name" value="p450"/>
    <property type="match status" value="2"/>
</dbReference>
<dbReference type="AlphaFoldDB" id="A0A1B0D378"/>
<evidence type="ECO:0000256" key="12">
    <source>
        <dbReference type="ARBA" id="ARBA00023033"/>
    </source>
</evidence>
<evidence type="ECO:0000256" key="4">
    <source>
        <dbReference type="ARBA" id="ARBA00004406"/>
    </source>
</evidence>
<comment type="similarity">
    <text evidence="5">Belongs to the cytochrome P450 family.</text>
</comment>
<keyword evidence="6 14" id="KW-0349">Heme</keyword>
<keyword evidence="13" id="KW-0472">Membrane</keyword>
<dbReference type="PRINTS" id="PR00463">
    <property type="entry name" value="EP450I"/>
</dbReference>
<keyword evidence="10" id="KW-0560">Oxidoreductase</keyword>
<evidence type="ECO:0000313" key="15">
    <source>
        <dbReference type="EnsemblMetazoa" id="PPAI001801-PA"/>
    </source>
</evidence>
<dbReference type="Gene3D" id="1.10.630.10">
    <property type="entry name" value="Cytochrome P450"/>
    <property type="match status" value="3"/>
</dbReference>
<dbReference type="GO" id="GO:0004497">
    <property type="term" value="F:monooxygenase activity"/>
    <property type="evidence" value="ECO:0007669"/>
    <property type="project" value="UniProtKB-KW"/>
</dbReference>
<reference evidence="15" key="1">
    <citation type="submission" date="2022-08" db="UniProtKB">
        <authorList>
            <consortium name="EnsemblMetazoa"/>
        </authorList>
    </citation>
    <scope>IDENTIFICATION</scope>
    <source>
        <strain evidence="15">Israel</strain>
    </source>
</reference>
<keyword evidence="9" id="KW-0492">Microsome</keyword>
<dbReference type="InterPro" id="IPR002401">
    <property type="entry name" value="Cyt_P450_E_grp-I"/>
</dbReference>
<proteinExistence type="inferred from homology"/>
<evidence type="ECO:0000256" key="11">
    <source>
        <dbReference type="ARBA" id="ARBA00023004"/>
    </source>
</evidence>
<keyword evidence="7 14" id="KW-0479">Metal-binding</keyword>
<dbReference type="GO" id="GO:0005506">
    <property type="term" value="F:iron ion binding"/>
    <property type="evidence" value="ECO:0007669"/>
    <property type="project" value="InterPro"/>
</dbReference>
<dbReference type="GO" id="GO:0005789">
    <property type="term" value="C:endoplasmic reticulum membrane"/>
    <property type="evidence" value="ECO:0007669"/>
    <property type="project" value="UniProtKB-SubCell"/>
</dbReference>
<dbReference type="PRINTS" id="PR00385">
    <property type="entry name" value="P450"/>
</dbReference>
<dbReference type="PANTHER" id="PTHR24292">
    <property type="entry name" value="CYTOCHROME P450"/>
    <property type="match status" value="1"/>
</dbReference>
<evidence type="ECO:0000256" key="10">
    <source>
        <dbReference type="ARBA" id="ARBA00023002"/>
    </source>
</evidence>
<dbReference type="InterPro" id="IPR001128">
    <property type="entry name" value="Cyt_P450"/>
</dbReference>
<evidence type="ECO:0000313" key="16">
    <source>
        <dbReference type="Proteomes" id="UP000092462"/>
    </source>
</evidence>
<dbReference type="VEuPathDB" id="VectorBase:PPAPM1_001466"/>
<keyword evidence="8" id="KW-0256">Endoplasmic reticulum</keyword>
<evidence type="ECO:0000256" key="1">
    <source>
        <dbReference type="ARBA" id="ARBA00001971"/>
    </source>
</evidence>
<evidence type="ECO:0000256" key="6">
    <source>
        <dbReference type="ARBA" id="ARBA00022617"/>
    </source>
</evidence>
<keyword evidence="11 14" id="KW-0408">Iron</keyword>
<dbReference type="CDD" id="cd11056">
    <property type="entry name" value="CYP6-like"/>
    <property type="match status" value="2"/>
</dbReference>
<sequence length="982" mass="114176">MLFLLTFLCGIVIAIYVYFTWHFDHWIKKGIPGPNPRFFFGNFPSNVTQSRNMVYDAHDIYQTYRDKFSFVGFYHMRAPGLMALRPDTVKEILIKKFRNFHDNEFADMGDKDVDRMFSRNPFMLQGDEWKEKRAEITPAFTPARIKTMFPVIEDVCQRMNNYVKTHNRDAIDVREMCAKYATDVVSSCIFGLDAESFTKDKPLIREMGIKLMNPSFSAIAYFILIEILPFMRHIIKMPFVPKEVENFFVNLMKDAIALRKKNKIERIDFLQYLLELQERKNLAEIDMVAHAVTFFLDGFETSSVAMSYALYELAKNPDVQNKLRNEIKETELKNGKISFENLLEMPYLEQVVMETLRRRSPALLLSKKCTESCKLELVDGEMKTIDEGVSIMIPIYSIHLDPLYYDSLKLSHSPPTGADVNSPGAMTIGSSVLDQFKGQYFFVGIFNMRQPQYLVTDAIIARDILINKFKNFHDNEFSEMANKEKDPIFGRNPFMLRGEEWKEKRAEITPAFTQLRIKAMYPVIEDVCERMKKYILRENKEAIECREMSAKFTTDVVSSCIFGIDAGSFAGDKAPIREMGKKIMDFSPRLMLYFILVQLIPSLRKIYKITFVEKVVEKFFVSIMKDAIDLRKKNNIDRNDYLHYLLELQERKNLSELDMVAHAITFFVDGFETSSIVLSFALYQLAKHKEAQDKLRQEIKETLEKHGEINFDVVNEMPYLEQVVAETLRLNPPGTFLSRQVTQPCELQLSENKVVTMEEGTGLLIPIYSMHRDSRYFEDPESFIPERFAPEKGGVKIYRDKGCYMPFGEGPRICLGMRFAQTQLRAAIVSVVRDFEITVDAKTPEKIVLNPKEFIPTILGGTWLRFSEIKPGIYFFLTWNYKHWEKRGVPFPEPGIFVGNVPGAVTQKHHLLYDLDKIYNQFKDKYSLVGYFNMRQPQYMVTDASVAKDVLVNKFKNFHDNEFADMTDKVRVFFLLCLVTPI</sequence>
<dbReference type="GO" id="GO:0020037">
    <property type="term" value="F:heme binding"/>
    <property type="evidence" value="ECO:0007669"/>
    <property type="project" value="InterPro"/>
</dbReference>
<evidence type="ECO:0000256" key="13">
    <source>
        <dbReference type="ARBA" id="ARBA00023136"/>
    </source>
</evidence>
<keyword evidence="16" id="KW-1185">Reference proteome</keyword>
<evidence type="ECO:0000256" key="2">
    <source>
        <dbReference type="ARBA" id="ARBA00003690"/>
    </source>
</evidence>
<dbReference type="InterPro" id="IPR036396">
    <property type="entry name" value="Cyt_P450_sf"/>
</dbReference>
<evidence type="ECO:0000256" key="14">
    <source>
        <dbReference type="PIRSR" id="PIRSR602401-1"/>
    </source>
</evidence>
<dbReference type="SUPFAM" id="SSF48264">
    <property type="entry name" value="Cytochrome P450"/>
    <property type="match status" value="3"/>
</dbReference>
<protein>
    <submittedName>
        <fullName evidence="15">Uncharacterized protein</fullName>
    </submittedName>
</protein>
<evidence type="ECO:0000256" key="3">
    <source>
        <dbReference type="ARBA" id="ARBA00004174"/>
    </source>
</evidence>
<dbReference type="EMBL" id="AJVK01010899">
    <property type="status" value="NOT_ANNOTATED_CDS"/>
    <property type="molecule type" value="Genomic_DNA"/>
</dbReference>
<evidence type="ECO:0000256" key="8">
    <source>
        <dbReference type="ARBA" id="ARBA00022824"/>
    </source>
</evidence>
<evidence type="ECO:0000256" key="7">
    <source>
        <dbReference type="ARBA" id="ARBA00022723"/>
    </source>
</evidence>
<accession>A0A1B0D378</accession>
<organism evidence="15 16">
    <name type="scientific">Phlebotomus papatasi</name>
    <name type="common">Sandfly</name>
    <dbReference type="NCBI Taxonomy" id="29031"/>
    <lineage>
        <taxon>Eukaryota</taxon>
        <taxon>Metazoa</taxon>
        <taxon>Ecdysozoa</taxon>
        <taxon>Arthropoda</taxon>
        <taxon>Hexapoda</taxon>
        <taxon>Insecta</taxon>
        <taxon>Pterygota</taxon>
        <taxon>Neoptera</taxon>
        <taxon>Endopterygota</taxon>
        <taxon>Diptera</taxon>
        <taxon>Nematocera</taxon>
        <taxon>Psychodoidea</taxon>
        <taxon>Psychodidae</taxon>
        <taxon>Phlebotomus</taxon>
        <taxon>Phlebotomus</taxon>
    </lineage>
</organism>
<dbReference type="InterPro" id="IPR050476">
    <property type="entry name" value="Insect_CytP450_Detox"/>
</dbReference>
<dbReference type="PANTHER" id="PTHR24292:SF84">
    <property type="entry name" value="CYTOCHROME P450 28A5-RELATED"/>
    <property type="match status" value="1"/>
</dbReference>
<comment type="subcellular location">
    <subcellularLocation>
        <location evidence="4">Endoplasmic reticulum membrane</location>
        <topology evidence="4">Peripheral membrane protein</topology>
    </subcellularLocation>
    <subcellularLocation>
        <location evidence="3">Microsome membrane</location>
        <topology evidence="3">Peripheral membrane protein</topology>
    </subcellularLocation>
</comment>